<dbReference type="EMBL" id="CP021130">
    <property type="protein sequence ID" value="AWR86708.1"/>
    <property type="molecule type" value="Genomic_DNA"/>
</dbReference>
<proteinExistence type="predicted"/>
<organism evidence="1 2">
    <name type="scientific">Meiothermus taiwanensis WR-220</name>
    <dbReference type="NCBI Taxonomy" id="1339250"/>
    <lineage>
        <taxon>Bacteria</taxon>
        <taxon>Thermotogati</taxon>
        <taxon>Deinococcota</taxon>
        <taxon>Deinococci</taxon>
        <taxon>Thermales</taxon>
        <taxon>Thermaceae</taxon>
        <taxon>Meiothermus</taxon>
    </lineage>
</organism>
<gene>
    <name evidence="1" type="ORF">Mtai_v1c14660</name>
</gene>
<accession>A0ABM6WHY8</accession>
<dbReference type="Proteomes" id="UP000263013">
    <property type="component" value="Chromosome"/>
</dbReference>
<dbReference type="RefSeq" id="WP_027886808.1">
    <property type="nucleotide sequence ID" value="NZ_CP021130.1"/>
</dbReference>
<protein>
    <submittedName>
        <fullName evidence="1">Uncharacterized protein</fullName>
    </submittedName>
</protein>
<name>A0ABM6WHY8_9DEIN</name>
<reference evidence="1 2" key="1">
    <citation type="submission" date="2017-05" db="EMBL/GenBank/DDBJ databases">
        <title>Complete genome sequence of Meiothermus taiwanensis WR-220.</title>
        <authorList>
            <person name="Wu W.-L."/>
            <person name="Lo W.-S."/>
            <person name="Kuo C.-H."/>
            <person name="Wu S.-H."/>
        </authorList>
    </citation>
    <scope>NUCLEOTIDE SEQUENCE [LARGE SCALE GENOMIC DNA]</scope>
    <source>
        <strain evidence="1 2">WR-220</strain>
    </source>
</reference>
<dbReference type="InterPro" id="IPR036388">
    <property type="entry name" value="WH-like_DNA-bd_sf"/>
</dbReference>
<sequence length="146" mass="16718">MHFYRQTSKALDIFLSREERLVYTLCREAVSDLVLAQRTQLAPETLQQLLAHLLEQGLIEEVGANQEPARPPADPPDQLAIIKARLLTILQEELGERASQFALEVERKEDIKVLEEWSRRLVLKLRLTMSQKAADALEARLQSLFS</sequence>
<evidence type="ECO:0000313" key="1">
    <source>
        <dbReference type="EMBL" id="AWR86708.1"/>
    </source>
</evidence>
<evidence type="ECO:0000313" key="2">
    <source>
        <dbReference type="Proteomes" id="UP000263013"/>
    </source>
</evidence>
<keyword evidence="2" id="KW-1185">Reference proteome</keyword>
<dbReference type="Gene3D" id="1.10.10.10">
    <property type="entry name" value="Winged helix-like DNA-binding domain superfamily/Winged helix DNA-binding domain"/>
    <property type="match status" value="1"/>
</dbReference>